<evidence type="ECO:0000313" key="6">
    <source>
        <dbReference type="Proteomes" id="UP000218231"/>
    </source>
</evidence>
<dbReference type="AlphaFoldDB" id="A0A2A2LQE9"/>
<feature type="domain" description="DNA mitochondrial polymerase exonuclease" evidence="4">
    <location>
        <begin position="115"/>
        <end position="222"/>
    </location>
</feature>
<evidence type="ECO:0000313" key="5">
    <source>
        <dbReference type="EMBL" id="PAV88462.1"/>
    </source>
</evidence>
<evidence type="ECO:0000259" key="3">
    <source>
        <dbReference type="Pfam" id="PF10545"/>
    </source>
</evidence>
<dbReference type="GO" id="GO:0003887">
    <property type="term" value="F:DNA-directed DNA polymerase activity"/>
    <property type="evidence" value="ECO:0007669"/>
    <property type="project" value="TreeGrafter"/>
</dbReference>
<dbReference type="Proteomes" id="UP000218231">
    <property type="component" value="Unassembled WGS sequence"/>
</dbReference>
<dbReference type="Gene3D" id="3.30.420.390">
    <property type="match status" value="1"/>
</dbReference>
<dbReference type="GO" id="GO:0003677">
    <property type="term" value="F:DNA binding"/>
    <property type="evidence" value="ECO:0007669"/>
    <property type="project" value="InterPro"/>
</dbReference>
<dbReference type="InterPro" id="IPR002297">
    <property type="entry name" value="DNA-dir_DNA_pol_A_mt"/>
</dbReference>
<evidence type="ECO:0000256" key="1">
    <source>
        <dbReference type="SAM" id="MobiDB-lite"/>
    </source>
</evidence>
<comment type="caution">
    <text evidence="5">The sequence shown here is derived from an EMBL/GenBank/DDBJ whole genome shotgun (WGS) entry which is preliminary data.</text>
</comment>
<dbReference type="OrthoDB" id="5588663at2759"/>
<keyword evidence="2" id="KW-0472">Membrane</keyword>
<proteinExistence type="predicted"/>
<protein>
    <submittedName>
        <fullName evidence="5">Uncharacterized protein</fullName>
    </submittedName>
</protein>
<keyword evidence="2" id="KW-1133">Transmembrane helix</keyword>
<dbReference type="InterPro" id="IPR041336">
    <property type="entry name" value="DNApol_Exo"/>
</dbReference>
<feature type="domain" description="MADF" evidence="3">
    <location>
        <begin position="284"/>
        <end position="366"/>
    </location>
</feature>
<dbReference type="STRING" id="2018661.A0A2A2LQE9"/>
<feature type="transmembrane region" description="Helical" evidence="2">
    <location>
        <begin position="12"/>
        <end position="38"/>
    </location>
</feature>
<reference evidence="5 6" key="1">
    <citation type="journal article" date="2017" name="Curr. Biol.">
        <title>Genome architecture and evolution of a unichromosomal asexual nematode.</title>
        <authorList>
            <person name="Fradin H."/>
            <person name="Zegar C."/>
            <person name="Gutwein M."/>
            <person name="Lucas J."/>
            <person name="Kovtun M."/>
            <person name="Corcoran D."/>
            <person name="Baugh L.R."/>
            <person name="Kiontke K."/>
            <person name="Gunsalus K."/>
            <person name="Fitch D.H."/>
            <person name="Piano F."/>
        </authorList>
    </citation>
    <scope>NUCLEOTIDE SEQUENCE [LARGE SCALE GENOMIC DNA]</scope>
    <source>
        <strain evidence="5">PF1309</strain>
    </source>
</reference>
<dbReference type="GO" id="GO:0005760">
    <property type="term" value="C:gamma DNA polymerase complex"/>
    <property type="evidence" value="ECO:0007669"/>
    <property type="project" value="InterPro"/>
</dbReference>
<dbReference type="InterPro" id="IPR006578">
    <property type="entry name" value="MADF-dom"/>
</dbReference>
<dbReference type="Pfam" id="PF10545">
    <property type="entry name" value="MADF_DNA_bdg"/>
    <property type="match status" value="1"/>
</dbReference>
<dbReference type="PANTHER" id="PTHR10267:SF0">
    <property type="entry name" value="DNA POLYMERASE SUBUNIT GAMMA-1"/>
    <property type="match status" value="1"/>
</dbReference>
<organism evidence="5 6">
    <name type="scientific">Diploscapter pachys</name>
    <dbReference type="NCBI Taxonomy" id="2018661"/>
    <lineage>
        <taxon>Eukaryota</taxon>
        <taxon>Metazoa</taxon>
        <taxon>Ecdysozoa</taxon>
        <taxon>Nematoda</taxon>
        <taxon>Chromadorea</taxon>
        <taxon>Rhabditida</taxon>
        <taxon>Rhabditina</taxon>
        <taxon>Rhabditomorpha</taxon>
        <taxon>Rhabditoidea</taxon>
        <taxon>Rhabditidae</taxon>
        <taxon>Diploscapter</taxon>
    </lineage>
</organism>
<dbReference type="GO" id="GO:0006264">
    <property type="term" value="P:mitochondrial DNA replication"/>
    <property type="evidence" value="ECO:0007669"/>
    <property type="project" value="TreeGrafter"/>
</dbReference>
<accession>A0A2A2LQE9</accession>
<dbReference type="GO" id="GO:0008408">
    <property type="term" value="F:3'-5' exonuclease activity"/>
    <property type="evidence" value="ECO:0007669"/>
    <property type="project" value="TreeGrafter"/>
</dbReference>
<keyword evidence="6" id="KW-1185">Reference proteome</keyword>
<dbReference type="EMBL" id="LIAE01006519">
    <property type="protein sequence ID" value="PAV88462.1"/>
    <property type="molecule type" value="Genomic_DNA"/>
</dbReference>
<evidence type="ECO:0000256" key="2">
    <source>
        <dbReference type="SAM" id="Phobius"/>
    </source>
</evidence>
<name>A0A2A2LQE9_9BILA</name>
<gene>
    <name evidence="5" type="ORF">WR25_06031</name>
</gene>
<keyword evidence="2" id="KW-0812">Transmembrane</keyword>
<dbReference type="PANTHER" id="PTHR10267">
    <property type="entry name" value="DNA POLYMERASE SUBUNIT GAMMA-1"/>
    <property type="match status" value="1"/>
</dbReference>
<evidence type="ECO:0000259" key="4">
    <source>
        <dbReference type="Pfam" id="PF18136"/>
    </source>
</evidence>
<feature type="region of interest" description="Disordered" evidence="1">
    <location>
        <begin position="241"/>
        <end position="269"/>
    </location>
</feature>
<sequence length="503" mass="57377">MDLDKPTDVGALIIKIAAGIVIAISLSLILLVVGNMVYTSVTDRKMRLRLNDAIARKCLLRTQFGRPSIAVAPLLSCHTNRPCSSFMRKPITTMPPALHSYLFQSPVPSSAAQSDIQIELPPLQGRNLEEHFLTIVEEQFGPYRNLLHSIQFDEKQLKALEKAMPKEGEWEFEVGWTRYANGKAEKVPYPSEDVFFFDVEICVTDSRMACMAVAASKDAWFVLFFLMSSPDDLFEGKEQVARIEDESEQAEQNRAHNSSEVDANSESMPDSVKYSMLHKLSEEKFRFIWNHKYVHHSDRTRNAQLYEELKTDLEKEGHIVYSSTWLRKNFNSLRSQFNRLLDKIRRSRDPNYAETAKKWKFYYLMEVLQNEDSDNASTPTDGMQASISPQPAVVSFFNPQMPGPSNMSNVQHFNPNRVMMNHLVGQDDRLVMQRPKRKQPSPATDEDRSVPSKSCKSTAGHLSSTFVSICETLEEKRPGLSSELCLQMGELIQKGLRMLYENT</sequence>
<dbReference type="Pfam" id="PF18136">
    <property type="entry name" value="DNApol_Exo"/>
    <property type="match status" value="1"/>
</dbReference>
<feature type="region of interest" description="Disordered" evidence="1">
    <location>
        <begin position="432"/>
        <end position="458"/>
    </location>
</feature>